<proteinExistence type="inferred from homology"/>
<evidence type="ECO:0000313" key="2">
    <source>
        <dbReference type="EMBL" id="EST41707.1"/>
    </source>
</evidence>
<dbReference type="InterPro" id="IPR018794">
    <property type="entry name" value="UPF0538"/>
</dbReference>
<keyword evidence="4" id="KW-1185">Reference proteome</keyword>
<dbReference type="OrthoDB" id="937at2759"/>
<name>V6LBD0_9EUKA</name>
<accession>V6LBD0</accession>
<dbReference type="PANTHER" id="PTHR18444">
    <property type="entry name" value="UPF0538 FAMILY MEMBER"/>
    <property type="match status" value="1"/>
</dbReference>
<protein>
    <submittedName>
        <fullName evidence="2">Uncharacterized protein</fullName>
    </submittedName>
</protein>
<dbReference type="PANTHER" id="PTHR18444:SF9">
    <property type="entry name" value="UPF0538 PROTEIN C2ORF76"/>
    <property type="match status" value="1"/>
</dbReference>
<evidence type="ECO:0000313" key="3">
    <source>
        <dbReference type="EMBL" id="KAH0575485.1"/>
    </source>
</evidence>
<dbReference type="EMBL" id="AUWU02000003">
    <property type="protein sequence ID" value="KAH0575485.1"/>
    <property type="molecule type" value="Genomic_DNA"/>
</dbReference>
<dbReference type="Proteomes" id="UP000018208">
    <property type="component" value="Unassembled WGS sequence"/>
</dbReference>
<dbReference type="Pfam" id="PF10209">
    <property type="entry name" value="DUF2340"/>
    <property type="match status" value="1"/>
</dbReference>
<gene>
    <name evidence="2" type="ORF">SS50377_18794</name>
    <name evidence="3" type="ORF">SS50377_23118</name>
</gene>
<dbReference type="AlphaFoldDB" id="V6LBD0"/>
<reference evidence="3" key="2">
    <citation type="submission" date="2020-12" db="EMBL/GenBank/DDBJ databases">
        <title>New Spironucleus salmonicida genome in near-complete chromosomes.</title>
        <authorList>
            <person name="Xu F."/>
            <person name="Kurt Z."/>
            <person name="Jimenez-Gonzalez A."/>
            <person name="Astvaldsson A."/>
            <person name="Andersson J.O."/>
            <person name="Svard S.G."/>
        </authorList>
    </citation>
    <scope>NUCLEOTIDE SEQUENCE</scope>
    <source>
        <strain evidence="3">ATCC 50377</strain>
    </source>
</reference>
<reference evidence="2 3" key="1">
    <citation type="journal article" date="2014" name="PLoS Genet.">
        <title>The Genome of Spironucleus salmonicida Highlights a Fish Pathogen Adapted to Fluctuating Environments.</title>
        <authorList>
            <person name="Xu F."/>
            <person name="Jerlstrom-Hultqvist J."/>
            <person name="Einarsson E."/>
            <person name="Astvaldsson A."/>
            <person name="Svard S.G."/>
            <person name="Andersson J.O."/>
        </authorList>
    </citation>
    <scope>NUCLEOTIDE SEQUENCE</scope>
    <source>
        <strain evidence="3">ATCC 50377</strain>
    </source>
</reference>
<dbReference type="VEuPathDB" id="GiardiaDB:SS50377_23118"/>
<dbReference type="EMBL" id="KI546168">
    <property type="protein sequence ID" value="EST41707.1"/>
    <property type="molecule type" value="Genomic_DNA"/>
</dbReference>
<organism evidence="2">
    <name type="scientific">Spironucleus salmonicida</name>
    <dbReference type="NCBI Taxonomy" id="348837"/>
    <lineage>
        <taxon>Eukaryota</taxon>
        <taxon>Metamonada</taxon>
        <taxon>Diplomonadida</taxon>
        <taxon>Hexamitidae</taxon>
        <taxon>Hexamitinae</taxon>
        <taxon>Spironucleus</taxon>
    </lineage>
</organism>
<sequence length="114" mass="13494">MPITVTFRIIQSFEFQTVFYMQQSLELEFTLLQVQELINKEIQANNKFKPSRGKLQKFNMFKEFTRPGIAKTGELCIQQKGEEWPILENGNQTLSQVNWEHGIEISYYVKSERI</sequence>
<evidence type="ECO:0000313" key="4">
    <source>
        <dbReference type="Proteomes" id="UP000018208"/>
    </source>
</evidence>
<evidence type="ECO:0000256" key="1">
    <source>
        <dbReference type="ARBA" id="ARBA00007176"/>
    </source>
</evidence>
<comment type="similarity">
    <text evidence="1">Belongs to the UPF0538 family.</text>
</comment>